<dbReference type="PROSITE" id="PS51077">
    <property type="entry name" value="HTH_ICLR"/>
    <property type="match status" value="1"/>
</dbReference>
<dbReference type="InterPro" id="IPR005471">
    <property type="entry name" value="Tscrpt_reg_IclR_N"/>
</dbReference>
<name>A0A7W6NLZ0_9HYPH</name>
<dbReference type="Pfam" id="PF09339">
    <property type="entry name" value="HTH_IclR"/>
    <property type="match status" value="1"/>
</dbReference>
<dbReference type="InterPro" id="IPR014757">
    <property type="entry name" value="Tscrpt_reg_IclR_C"/>
</dbReference>
<accession>A0A7W6NLZ0</accession>
<evidence type="ECO:0000256" key="2">
    <source>
        <dbReference type="ARBA" id="ARBA00023125"/>
    </source>
</evidence>
<dbReference type="RefSeq" id="WP_246365562.1">
    <property type="nucleotide sequence ID" value="NZ_JACIEZ010000006.1"/>
</dbReference>
<dbReference type="SUPFAM" id="SSF55781">
    <property type="entry name" value="GAF domain-like"/>
    <property type="match status" value="1"/>
</dbReference>
<sequence>MKGQRPEERGGAMSTVGKAMALLDAFDAERGDLGLTELAARTGMDKATTRRLLIQLAESGMIEHDPVTRRYRLGPAVVRLARIRDSHFPFLEIARPFVQALAEETGETTHLSEFESGSLNSIFVAESPRANRVSVAVGVRLPLHGTASGLAWLAHAPDAYVDALLARPLSAHTRFTETDPARLRMLIEDTRARGYSIGRQGHEEGVYSTGAAIFGRDPHLAIGAIAIACPLVRIDDAGIPRLGEAVRRAAEAISIKLSGGSPRRTLPAAPSRVSPSPSTLEPAKAGP</sequence>
<evidence type="ECO:0000259" key="6">
    <source>
        <dbReference type="PROSITE" id="PS51078"/>
    </source>
</evidence>
<dbReference type="InterPro" id="IPR036388">
    <property type="entry name" value="WH-like_DNA-bd_sf"/>
</dbReference>
<proteinExistence type="predicted"/>
<dbReference type="Gene3D" id="3.30.450.40">
    <property type="match status" value="1"/>
</dbReference>
<keyword evidence="3" id="KW-0804">Transcription</keyword>
<dbReference type="InterPro" id="IPR050707">
    <property type="entry name" value="HTH_MetabolicPath_Reg"/>
</dbReference>
<keyword evidence="2 7" id="KW-0238">DNA-binding</keyword>
<feature type="compositionally biased region" description="Low complexity" evidence="4">
    <location>
        <begin position="267"/>
        <end position="278"/>
    </location>
</feature>
<dbReference type="SMART" id="SM00346">
    <property type="entry name" value="HTH_ICLR"/>
    <property type="match status" value="1"/>
</dbReference>
<dbReference type="PANTHER" id="PTHR30136:SF24">
    <property type="entry name" value="HTH-TYPE TRANSCRIPTIONAL REPRESSOR ALLR"/>
    <property type="match status" value="1"/>
</dbReference>
<dbReference type="PROSITE" id="PS51078">
    <property type="entry name" value="ICLR_ED"/>
    <property type="match status" value="1"/>
</dbReference>
<feature type="domain" description="IclR-ED" evidence="6">
    <location>
        <begin position="76"/>
        <end position="259"/>
    </location>
</feature>
<keyword evidence="1" id="KW-0805">Transcription regulation</keyword>
<evidence type="ECO:0000313" key="7">
    <source>
        <dbReference type="EMBL" id="MBB4065935.1"/>
    </source>
</evidence>
<feature type="domain" description="HTH iclR-type" evidence="5">
    <location>
        <begin position="13"/>
        <end position="75"/>
    </location>
</feature>
<dbReference type="Proteomes" id="UP000528286">
    <property type="component" value="Unassembled WGS sequence"/>
</dbReference>
<evidence type="ECO:0000256" key="4">
    <source>
        <dbReference type="SAM" id="MobiDB-lite"/>
    </source>
</evidence>
<dbReference type="Pfam" id="PF01614">
    <property type="entry name" value="IclR_C"/>
    <property type="match status" value="1"/>
</dbReference>
<evidence type="ECO:0000256" key="1">
    <source>
        <dbReference type="ARBA" id="ARBA00023015"/>
    </source>
</evidence>
<dbReference type="GO" id="GO:0045892">
    <property type="term" value="P:negative regulation of DNA-templated transcription"/>
    <property type="evidence" value="ECO:0007669"/>
    <property type="project" value="TreeGrafter"/>
</dbReference>
<comment type="caution">
    <text evidence="7">The sequence shown here is derived from an EMBL/GenBank/DDBJ whole genome shotgun (WGS) entry which is preliminary data.</text>
</comment>
<gene>
    <name evidence="7" type="ORF">GGR23_003143</name>
</gene>
<dbReference type="Gene3D" id="1.10.10.10">
    <property type="entry name" value="Winged helix-like DNA-binding domain superfamily/Winged helix DNA-binding domain"/>
    <property type="match status" value="1"/>
</dbReference>
<dbReference type="InterPro" id="IPR036390">
    <property type="entry name" value="WH_DNA-bd_sf"/>
</dbReference>
<evidence type="ECO:0000259" key="5">
    <source>
        <dbReference type="PROSITE" id="PS51077"/>
    </source>
</evidence>
<feature type="region of interest" description="Disordered" evidence="4">
    <location>
        <begin position="260"/>
        <end position="287"/>
    </location>
</feature>
<dbReference type="PANTHER" id="PTHR30136">
    <property type="entry name" value="HELIX-TURN-HELIX TRANSCRIPTIONAL REGULATOR, ICLR FAMILY"/>
    <property type="match status" value="1"/>
</dbReference>
<keyword evidence="8" id="KW-1185">Reference proteome</keyword>
<dbReference type="GO" id="GO:0003677">
    <property type="term" value="F:DNA binding"/>
    <property type="evidence" value="ECO:0007669"/>
    <property type="project" value="UniProtKB-KW"/>
</dbReference>
<dbReference type="AlphaFoldDB" id="A0A7W6NLZ0"/>
<protein>
    <submittedName>
        <fullName evidence="7">DNA-binding IclR family transcriptional regulator</fullName>
    </submittedName>
</protein>
<reference evidence="7 8" key="1">
    <citation type="submission" date="2020-08" db="EMBL/GenBank/DDBJ databases">
        <title>Genomic Encyclopedia of Type Strains, Phase IV (KMG-IV): sequencing the most valuable type-strain genomes for metagenomic binning, comparative biology and taxonomic classification.</title>
        <authorList>
            <person name="Goeker M."/>
        </authorList>
    </citation>
    <scope>NUCLEOTIDE SEQUENCE [LARGE SCALE GENOMIC DNA]</scope>
    <source>
        <strain evidence="7 8">DSM 29853</strain>
    </source>
</reference>
<dbReference type="SUPFAM" id="SSF46785">
    <property type="entry name" value="Winged helix' DNA-binding domain"/>
    <property type="match status" value="1"/>
</dbReference>
<dbReference type="InterPro" id="IPR029016">
    <property type="entry name" value="GAF-like_dom_sf"/>
</dbReference>
<organism evidence="7 8">
    <name type="scientific">Gellertiella hungarica</name>
    <dbReference type="NCBI Taxonomy" id="1572859"/>
    <lineage>
        <taxon>Bacteria</taxon>
        <taxon>Pseudomonadati</taxon>
        <taxon>Pseudomonadota</taxon>
        <taxon>Alphaproteobacteria</taxon>
        <taxon>Hyphomicrobiales</taxon>
        <taxon>Rhizobiaceae</taxon>
        <taxon>Gellertiella</taxon>
    </lineage>
</organism>
<dbReference type="EMBL" id="JACIEZ010000006">
    <property type="protein sequence ID" value="MBB4065935.1"/>
    <property type="molecule type" value="Genomic_DNA"/>
</dbReference>
<evidence type="ECO:0000256" key="3">
    <source>
        <dbReference type="ARBA" id="ARBA00023163"/>
    </source>
</evidence>
<dbReference type="GO" id="GO:0003700">
    <property type="term" value="F:DNA-binding transcription factor activity"/>
    <property type="evidence" value="ECO:0007669"/>
    <property type="project" value="TreeGrafter"/>
</dbReference>
<evidence type="ECO:0000313" key="8">
    <source>
        <dbReference type="Proteomes" id="UP000528286"/>
    </source>
</evidence>